<organism evidence="1 2">
    <name type="scientific">Acetobacter aceti</name>
    <dbReference type="NCBI Taxonomy" id="435"/>
    <lineage>
        <taxon>Bacteria</taxon>
        <taxon>Pseudomonadati</taxon>
        <taxon>Pseudomonadota</taxon>
        <taxon>Alphaproteobacteria</taxon>
        <taxon>Acetobacterales</taxon>
        <taxon>Acetobacteraceae</taxon>
        <taxon>Acetobacter</taxon>
        <taxon>Acetobacter subgen. Acetobacter</taxon>
    </lineage>
</organism>
<dbReference type="Proteomes" id="UP000188937">
    <property type="component" value="Chromosome"/>
</dbReference>
<dbReference type="AlphaFoldDB" id="A0A1U9KG59"/>
<accession>A0A1U9KG59</accession>
<dbReference type="KEGG" id="aace:A0U92_08160"/>
<protein>
    <submittedName>
        <fullName evidence="1">Uncharacterized protein</fullName>
    </submittedName>
</protein>
<sequence>MDVVLSTLWLTLKDYRVWRVLIWVSNIVLRRTTSTTDFGAMAIGPNEPAAVSDPTTRSGVP</sequence>
<evidence type="ECO:0000313" key="2">
    <source>
        <dbReference type="Proteomes" id="UP000188937"/>
    </source>
</evidence>
<reference evidence="1 2" key="1">
    <citation type="submission" date="2016-03" db="EMBL/GenBank/DDBJ databases">
        <title>Acetic acid bacteria sequencing.</title>
        <authorList>
            <person name="Brandt J."/>
            <person name="Jakob F."/>
            <person name="Vogel R.F."/>
        </authorList>
    </citation>
    <scope>NUCLEOTIDE SEQUENCE [LARGE SCALE GENOMIC DNA]</scope>
    <source>
        <strain evidence="1 2">TMW2.1153</strain>
    </source>
</reference>
<dbReference type="EMBL" id="CP014692">
    <property type="protein sequence ID" value="AQS84756.1"/>
    <property type="molecule type" value="Genomic_DNA"/>
</dbReference>
<keyword evidence="2" id="KW-1185">Reference proteome</keyword>
<dbReference type="STRING" id="435.A0U92_08160"/>
<evidence type="ECO:0000313" key="1">
    <source>
        <dbReference type="EMBL" id="AQS84756.1"/>
    </source>
</evidence>
<proteinExistence type="predicted"/>
<name>A0A1U9KG59_ACEAC</name>
<gene>
    <name evidence="1" type="ORF">A0U92_08160</name>
</gene>